<evidence type="ECO:0000313" key="1">
    <source>
        <dbReference type="EMBL" id="MED6215806.1"/>
    </source>
</evidence>
<keyword evidence="2" id="KW-1185">Reference proteome</keyword>
<comment type="caution">
    <text evidence="1">The sequence shown here is derived from an EMBL/GenBank/DDBJ whole genome shotgun (WGS) entry which is preliminary data.</text>
</comment>
<gene>
    <name evidence="1" type="ORF">PIB30_001423</name>
</gene>
<sequence>MQLGCLMQYLEDPPKDNVLQNLPSDLLLGTISSTSASREKLNVPSGGLGLPE</sequence>
<evidence type="ECO:0000313" key="2">
    <source>
        <dbReference type="Proteomes" id="UP001341840"/>
    </source>
</evidence>
<name>A0ABU6Z0M2_9FABA</name>
<accession>A0ABU6Z0M2</accession>
<protein>
    <submittedName>
        <fullName evidence="1">Uncharacterized protein</fullName>
    </submittedName>
</protein>
<organism evidence="1 2">
    <name type="scientific">Stylosanthes scabra</name>
    <dbReference type="NCBI Taxonomy" id="79078"/>
    <lineage>
        <taxon>Eukaryota</taxon>
        <taxon>Viridiplantae</taxon>
        <taxon>Streptophyta</taxon>
        <taxon>Embryophyta</taxon>
        <taxon>Tracheophyta</taxon>
        <taxon>Spermatophyta</taxon>
        <taxon>Magnoliopsida</taxon>
        <taxon>eudicotyledons</taxon>
        <taxon>Gunneridae</taxon>
        <taxon>Pentapetalae</taxon>
        <taxon>rosids</taxon>
        <taxon>fabids</taxon>
        <taxon>Fabales</taxon>
        <taxon>Fabaceae</taxon>
        <taxon>Papilionoideae</taxon>
        <taxon>50 kb inversion clade</taxon>
        <taxon>dalbergioids sensu lato</taxon>
        <taxon>Dalbergieae</taxon>
        <taxon>Pterocarpus clade</taxon>
        <taxon>Stylosanthes</taxon>
    </lineage>
</organism>
<dbReference type="Proteomes" id="UP001341840">
    <property type="component" value="Unassembled WGS sequence"/>
</dbReference>
<dbReference type="EMBL" id="JASCZI010271863">
    <property type="protein sequence ID" value="MED6215806.1"/>
    <property type="molecule type" value="Genomic_DNA"/>
</dbReference>
<proteinExistence type="predicted"/>
<reference evidence="1 2" key="1">
    <citation type="journal article" date="2023" name="Plants (Basel)">
        <title>Bridging the Gap: Combining Genomics and Transcriptomics Approaches to Understand Stylosanthes scabra, an Orphan Legume from the Brazilian Caatinga.</title>
        <authorList>
            <person name="Ferreira-Neto J.R.C."/>
            <person name="da Silva M.D."/>
            <person name="Binneck E."/>
            <person name="de Melo N.F."/>
            <person name="da Silva R.H."/>
            <person name="de Melo A.L.T.M."/>
            <person name="Pandolfi V."/>
            <person name="Bustamante F.O."/>
            <person name="Brasileiro-Vidal A.C."/>
            <person name="Benko-Iseppon A.M."/>
        </authorList>
    </citation>
    <scope>NUCLEOTIDE SEQUENCE [LARGE SCALE GENOMIC DNA]</scope>
    <source>
        <tissue evidence="1">Leaves</tissue>
    </source>
</reference>